<evidence type="ECO:0000313" key="2">
    <source>
        <dbReference type="EMBL" id="MBP2238928.1"/>
    </source>
</evidence>
<name>A0ABS4R7T6_9HYPH</name>
<dbReference type="Proteomes" id="UP000730739">
    <property type="component" value="Unassembled WGS sequence"/>
</dbReference>
<keyword evidence="3" id="KW-1185">Reference proteome</keyword>
<reference evidence="2 3" key="1">
    <citation type="submission" date="2021-03" db="EMBL/GenBank/DDBJ databases">
        <title>Genomic Encyclopedia of Type Strains, Phase IV (KMG-IV): sequencing the most valuable type-strain genomes for metagenomic binning, comparative biology and taxonomic classification.</title>
        <authorList>
            <person name="Goeker M."/>
        </authorList>
    </citation>
    <scope>NUCLEOTIDE SEQUENCE [LARGE SCALE GENOMIC DNA]</scope>
    <source>
        <strain evidence="2 3">DSM 13372</strain>
    </source>
</reference>
<sequence>MKSMRISEFRRAELKADEATARKAAKWTRSRTPRTAGREPKHLS</sequence>
<evidence type="ECO:0000313" key="3">
    <source>
        <dbReference type="Proteomes" id="UP000730739"/>
    </source>
</evidence>
<feature type="region of interest" description="Disordered" evidence="1">
    <location>
        <begin position="1"/>
        <end position="44"/>
    </location>
</feature>
<comment type="caution">
    <text evidence="2">The sequence shown here is derived from an EMBL/GenBank/DDBJ whole genome shotgun (WGS) entry which is preliminary data.</text>
</comment>
<feature type="compositionally biased region" description="Basic and acidic residues" evidence="1">
    <location>
        <begin position="1"/>
        <end position="21"/>
    </location>
</feature>
<accession>A0ABS4R7T6</accession>
<proteinExistence type="predicted"/>
<dbReference type="EMBL" id="JAGILA010000010">
    <property type="protein sequence ID" value="MBP2238928.1"/>
    <property type="molecule type" value="Genomic_DNA"/>
</dbReference>
<protein>
    <submittedName>
        <fullName evidence="2">Uncharacterized protein</fullName>
    </submittedName>
</protein>
<evidence type="ECO:0000256" key="1">
    <source>
        <dbReference type="SAM" id="MobiDB-lite"/>
    </source>
</evidence>
<organism evidence="2 3">
    <name type="scientific">Sinorhizobium kostiense</name>
    <dbReference type="NCBI Taxonomy" id="76747"/>
    <lineage>
        <taxon>Bacteria</taxon>
        <taxon>Pseudomonadati</taxon>
        <taxon>Pseudomonadota</taxon>
        <taxon>Alphaproteobacteria</taxon>
        <taxon>Hyphomicrobiales</taxon>
        <taxon>Rhizobiaceae</taxon>
        <taxon>Sinorhizobium/Ensifer group</taxon>
        <taxon>Sinorhizobium</taxon>
    </lineage>
</organism>
<feature type="compositionally biased region" description="Basic residues" evidence="1">
    <location>
        <begin position="23"/>
        <end position="32"/>
    </location>
</feature>
<gene>
    <name evidence="2" type="ORF">J2Z31_005469</name>
</gene>